<dbReference type="OrthoDB" id="550646at2759"/>
<dbReference type="InterPro" id="IPR036291">
    <property type="entry name" value="NAD(P)-bd_dom_sf"/>
</dbReference>
<dbReference type="EMBL" id="JAEHOE010000010">
    <property type="protein sequence ID" value="KAG2498283.1"/>
    <property type="molecule type" value="Genomic_DNA"/>
</dbReference>
<feature type="transmembrane region" description="Helical" evidence="2">
    <location>
        <begin position="350"/>
        <end position="372"/>
    </location>
</feature>
<evidence type="ECO:0000313" key="3">
    <source>
        <dbReference type="EMBL" id="KAG2498283.1"/>
    </source>
</evidence>
<feature type="region of interest" description="Disordered" evidence="1">
    <location>
        <begin position="86"/>
        <end position="134"/>
    </location>
</feature>
<feature type="transmembrane region" description="Helical" evidence="2">
    <location>
        <begin position="309"/>
        <end position="329"/>
    </location>
</feature>
<evidence type="ECO:0000256" key="1">
    <source>
        <dbReference type="SAM" id="MobiDB-lite"/>
    </source>
</evidence>
<feature type="transmembrane region" description="Helical" evidence="2">
    <location>
        <begin position="489"/>
        <end position="511"/>
    </location>
</feature>
<dbReference type="InterPro" id="IPR051267">
    <property type="entry name" value="STEAP_metalloreductase"/>
</dbReference>
<accession>A0A836C3Y1</accession>
<feature type="transmembrane region" description="Helical" evidence="2">
    <location>
        <begin position="451"/>
        <end position="468"/>
    </location>
</feature>
<sequence length="573" mass="58673">MCSRKATTEEFLEGLPQTPVVPLAEGLEWAEAVVLALPAGALPGLCAQHGPLLASKVVIDITNPSKADVAAITAAAAAVKTAAGRGSSAAAGKAAPPVSLKARPSTDSCWGGPEGAPSASAGSGDGPGRRSGSSDVALVMAEPQEGAECAAIASPAPSARKRNFYLTACSSLNSSFPASADVPPPSGAAAVAALLSAHAAAGPVTAATAASAKSKGGDDAGSSKAQRQTSELPPPLRLAKALCNVSAYMLINGDPLVDTIRTVAASDCAKTAKLVARLLGSMGVACRAVPSLGHAAALEGWHHRTFPEWLVPTAYMLAQTILLFVFSAVRYNHYDHYPWYQATMWVSNKAFGWSALWGLLACYLPGIVISYIQLWLPAPTTAIALGPAGKVTKFGIAAALPQTPFTVLADGAAAAAAGLTVPAAASGTGSLVVKVSDAITQASRLNWQGEASMFVGILAGTAMLLTGLTSAPSISHRLNWSEWVTAQSYVGWFSLAASTAHTLLLGVSWWSTAKTAWPEGIPTIALLSTAPCIILIVFKMLLALPPLSWALRKVRSGAWGRPSALCAIYVKRG</sequence>
<keyword evidence="2" id="KW-0472">Membrane</keyword>
<keyword evidence="2" id="KW-0812">Transmembrane</keyword>
<organism evidence="3 4">
    <name type="scientific">Edaphochlamys debaryana</name>
    <dbReference type="NCBI Taxonomy" id="47281"/>
    <lineage>
        <taxon>Eukaryota</taxon>
        <taxon>Viridiplantae</taxon>
        <taxon>Chlorophyta</taxon>
        <taxon>core chlorophytes</taxon>
        <taxon>Chlorophyceae</taxon>
        <taxon>CS clade</taxon>
        <taxon>Chlamydomonadales</taxon>
        <taxon>Chlamydomonadales incertae sedis</taxon>
        <taxon>Edaphochlamys</taxon>
    </lineage>
</organism>
<evidence type="ECO:0000256" key="2">
    <source>
        <dbReference type="SAM" id="Phobius"/>
    </source>
</evidence>
<feature type="compositionally biased region" description="Low complexity" evidence="1">
    <location>
        <begin position="86"/>
        <end position="95"/>
    </location>
</feature>
<dbReference type="Proteomes" id="UP000612055">
    <property type="component" value="Unassembled WGS sequence"/>
</dbReference>
<dbReference type="SUPFAM" id="SSF51735">
    <property type="entry name" value="NAD(P)-binding Rossmann-fold domains"/>
    <property type="match status" value="1"/>
</dbReference>
<gene>
    <name evidence="3" type="ORF">HYH03_003544</name>
</gene>
<feature type="region of interest" description="Disordered" evidence="1">
    <location>
        <begin position="212"/>
        <end position="232"/>
    </location>
</feature>
<reference evidence="3" key="1">
    <citation type="journal article" date="2020" name="bioRxiv">
        <title>Comparative genomics of Chlamydomonas.</title>
        <authorList>
            <person name="Craig R.J."/>
            <person name="Hasan A.R."/>
            <person name="Ness R.W."/>
            <person name="Keightley P.D."/>
        </authorList>
    </citation>
    <scope>NUCLEOTIDE SEQUENCE</scope>
    <source>
        <strain evidence="3">CCAP 11/70</strain>
    </source>
</reference>
<keyword evidence="4" id="KW-1185">Reference proteome</keyword>
<comment type="caution">
    <text evidence="3">The sequence shown here is derived from an EMBL/GenBank/DDBJ whole genome shotgun (WGS) entry which is preliminary data.</text>
</comment>
<proteinExistence type="predicted"/>
<name>A0A836C3Y1_9CHLO</name>
<keyword evidence="2" id="KW-1133">Transmembrane helix</keyword>
<feature type="transmembrane region" description="Helical" evidence="2">
    <location>
        <begin position="523"/>
        <end position="544"/>
    </location>
</feature>
<dbReference type="PANTHER" id="PTHR14239">
    <property type="entry name" value="DUDULIN-RELATED"/>
    <property type="match status" value="1"/>
</dbReference>
<dbReference type="AlphaFoldDB" id="A0A836C3Y1"/>
<dbReference type="Gene3D" id="3.40.50.720">
    <property type="entry name" value="NAD(P)-binding Rossmann-like Domain"/>
    <property type="match status" value="2"/>
</dbReference>
<protein>
    <submittedName>
        <fullName evidence="3">Uncharacterized protein</fullName>
    </submittedName>
</protein>
<evidence type="ECO:0000313" key="4">
    <source>
        <dbReference type="Proteomes" id="UP000612055"/>
    </source>
</evidence>